<evidence type="ECO:0000256" key="3">
    <source>
        <dbReference type="ARBA" id="ARBA00022806"/>
    </source>
</evidence>
<dbReference type="InterPro" id="IPR047187">
    <property type="entry name" value="SF1_C_Upf1"/>
</dbReference>
<dbReference type="SUPFAM" id="SSF52540">
    <property type="entry name" value="P-loop containing nucleoside triphosphate hydrolases"/>
    <property type="match status" value="1"/>
</dbReference>
<dbReference type="GO" id="GO:0005694">
    <property type="term" value="C:chromosome"/>
    <property type="evidence" value="ECO:0007669"/>
    <property type="project" value="UniProtKB-ARBA"/>
</dbReference>
<dbReference type="CDD" id="cd18808">
    <property type="entry name" value="SF1_C_Upf1"/>
    <property type="match status" value="1"/>
</dbReference>
<name>A0A8J2S9H0_9STRA</name>
<feature type="compositionally biased region" description="Acidic residues" evidence="6">
    <location>
        <begin position="790"/>
        <end position="799"/>
    </location>
</feature>
<dbReference type="GO" id="GO:0016787">
    <property type="term" value="F:hydrolase activity"/>
    <property type="evidence" value="ECO:0007669"/>
    <property type="project" value="UniProtKB-KW"/>
</dbReference>
<evidence type="ECO:0000259" key="8">
    <source>
        <dbReference type="Pfam" id="PF13087"/>
    </source>
</evidence>
<feature type="coiled-coil region" evidence="5">
    <location>
        <begin position="882"/>
        <end position="912"/>
    </location>
</feature>
<feature type="region of interest" description="Disordered" evidence="6">
    <location>
        <begin position="833"/>
        <end position="855"/>
    </location>
</feature>
<sequence>MPPRRVLGPGGRRRLGPSKEATKSIGAGGGGSSKADGGARLKGKIAVLKRAEKFGFISPLTDGAFDDDAPPPKKLYFSFADCDCDPSRLREWQRVTYAPPAQGTDRASHIELDLVGSTPHLDETRFGHVDSILTNVRSHDSTNVERQSLAACDVTAATTFCVSLDAPSILLRPNEVCEVLSRDDLPFKAVESLVKALASQDAAEAASGAARVVYQTCSRSPLLLSGRGARAMLLRAGSRRQQQQGDAAMLLQVTIVAGACLDADRSCYENLQDLLEQIRDLVDERKRESSQDWVAARKEALAVLQRADALRADAKRLTSSSDADFRRVAPFPSRRDVTLARPLEDVVKNQITGEQASAEAYVATHFHLLRADFLGPLRDGLRAVSNGESSRDVDVYRTCALRGIIQRRGLLHRFECAGDREPWAKASWAKASEGQRKGRLMNGALVIVVDPTTLGEQTWVCAVVRSRELRKDKSLVIDLEVEGALAFGRSYSLVECTSTYFEAYRWVLNCLQAADLEAFAQNRVLQTFLRLPEEPPPPDYVFPQDEYVFGTEKRRVLDEDAWPVDGWGSLDKSQAAAVKRALTKSVAVIQGPPGAGKTHVGLEVMRLLLANVCGAKAKNPFVVMCATNHALDAFLEGVLEFESSIVRVGGRSSCEALADKNLRELSKAWREMDERAAEGSLLGAQHVRGRRALYGRLKTLEETITKLAKEAHALSKGASLQDLEQWLREGSDEDDFDPLGVTEEHLRSLCSRPCKDVLGTWLESDAPEKLLAKPPDIRSTKKVEPKVNTTEEEEPDPDAVDTKAAMADEADDVPKKREAVFLDIGMAPFVNAGNRKARRRGKRGPNAPPPPPNVGEDVWSWPLLQRRQAWAAWGSAIHRRRINELRSCAARAERTRREMERLDRDVDAEVLRAAKVVGLTTTSVAKRRDLLRLIGAEVLICEEAAEVLEAHVLAAVSATTKHVVLIGDHEQLRPGTAVYKLATDYNLDVSLFERLVKNGVQSTMLETQRRMKPNISRFVKEIYPNLRDHPSTRERPSIRGLQKDVFFLSHQNAEDQGSASKQNPAEAKLVTAFCRYLVRGPPRYGQDKITVLATYVAQVGSLRRKLQSDGLGDVRVASVDNFQGEENDIILLSLVRNDGRPDGANHKKATIGFLATSNRVCVALTRARNGLFIFGNAGLLSARSKLWKNALDDLRGRGGLGGGLPLVPRFRDGDDAVRYVSSARDVEAVLEDVGEVVPPPAPVVEE</sequence>
<dbReference type="InterPro" id="IPR041677">
    <property type="entry name" value="DNA2/NAM7_AAA_11"/>
</dbReference>
<feature type="compositionally biased region" description="Basic and acidic residues" evidence="6">
    <location>
        <begin position="772"/>
        <end position="785"/>
    </location>
</feature>
<dbReference type="Pfam" id="PF13086">
    <property type="entry name" value="AAA_11"/>
    <property type="match status" value="1"/>
</dbReference>
<evidence type="ECO:0000259" key="7">
    <source>
        <dbReference type="Pfam" id="PF13086"/>
    </source>
</evidence>
<evidence type="ECO:0000256" key="6">
    <source>
        <dbReference type="SAM" id="MobiDB-lite"/>
    </source>
</evidence>
<dbReference type="FunFam" id="3.40.50.300:FF:000326">
    <property type="entry name" value="P-loop containing nucleoside triphosphate hydrolase"/>
    <property type="match status" value="1"/>
</dbReference>
<dbReference type="GO" id="GO:0031048">
    <property type="term" value="P:regulatory ncRNA-mediated heterochromatin formation"/>
    <property type="evidence" value="ECO:0007669"/>
    <property type="project" value="TreeGrafter"/>
</dbReference>
<evidence type="ECO:0000256" key="2">
    <source>
        <dbReference type="ARBA" id="ARBA00022801"/>
    </source>
</evidence>
<keyword evidence="2" id="KW-0378">Hydrolase</keyword>
<dbReference type="InterPro" id="IPR041679">
    <property type="entry name" value="DNA2/NAM7-like_C"/>
</dbReference>
<evidence type="ECO:0000313" key="10">
    <source>
        <dbReference type="Proteomes" id="UP000789595"/>
    </source>
</evidence>
<feature type="domain" description="DNA2/NAM7 helicase helicase" evidence="7">
    <location>
        <begin position="570"/>
        <end position="974"/>
    </location>
</feature>
<keyword evidence="5" id="KW-0175">Coiled coil</keyword>
<accession>A0A8J2S9H0</accession>
<feature type="region of interest" description="Disordered" evidence="6">
    <location>
        <begin position="1"/>
        <end position="39"/>
    </location>
</feature>
<evidence type="ECO:0000256" key="1">
    <source>
        <dbReference type="ARBA" id="ARBA00022741"/>
    </source>
</evidence>
<keyword evidence="3" id="KW-0347">Helicase</keyword>
<feature type="domain" description="DNA2/NAM7 helicase-like C-terminal" evidence="8">
    <location>
        <begin position="987"/>
        <end position="1177"/>
    </location>
</feature>
<dbReference type="GO" id="GO:0031380">
    <property type="term" value="C:nuclear RNA-directed RNA polymerase complex"/>
    <property type="evidence" value="ECO:0007669"/>
    <property type="project" value="TreeGrafter"/>
</dbReference>
<comment type="caution">
    <text evidence="9">The sequence shown here is derived from an EMBL/GenBank/DDBJ whole genome shotgun (WGS) entry which is preliminary data.</text>
</comment>
<dbReference type="Pfam" id="PF13087">
    <property type="entry name" value="AAA_12"/>
    <property type="match status" value="1"/>
</dbReference>
<dbReference type="InterPro" id="IPR027417">
    <property type="entry name" value="P-loop_NTPase"/>
</dbReference>
<keyword evidence="1" id="KW-0547">Nucleotide-binding</keyword>
<dbReference type="PANTHER" id="PTHR10887">
    <property type="entry name" value="DNA2/NAM7 HELICASE FAMILY"/>
    <property type="match status" value="1"/>
</dbReference>
<dbReference type="EMBL" id="CAKKNE010000001">
    <property type="protein sequence ID" value="CAH0366935.1"/>
    <property type="molecule type" value="Genomic_DNA"/>
</dbReference>
<dbReference type="Proteomes" id="UP000789595">
    <property type="component" value="Unassembled WGS sequence"/>
</dbReference>
<keyword evidence="10" id="KW-1185">Reference proteome</keyword>
<dbReference type="GO" id="GO:0004386">
    <property type="term" value="F:helicase activity"/>
    <property type="evidence" value="ECO:0007669"/>
    <property type="project" value="UniProtKB-KW"/>
</dbReference>
<gene>
    <name evidence="9" type="ORF">PECAL_1P34500</name>
</gene>
<dbReference type="AlphaFoldDB" id="A0A8J2S9H0"/>
<dbReference type="InterPro" id="IPR045055">
    <property type="entry name" value="DNA2/NAM7-like"/>
</dbReference>
<protein>
    <submittedName>
        <fullName evidence="9">Uncharacterized protein</fullName>
    </submittedName>
</protein>
<evidence type="ECO:0000313" key="9">
    <source>
        <dbReference type="EMBL" id="CAH0366935.1"/>
    </source>
</evidence>
<feature type="region of interest" description="Disordered" evidence="6">
    <location>
        <begin position="772"/>
        <end position="801"/>
    </location>
</feature>
<dbReference type="PANTHER" id="PTHR10887:SF341">
    <property type="entry name" value="NFX1-TYPE ZINC FINGER-CONTAINING PROTEIN 1"/>
    <property type="match status" value="1"/>
</dbReference>
<organism evidence="9 10">
    <name type="scientific">Pelagomonas calceolata</name>
    <dbReference type="NCBI Taxonomy" id="35677"/>
    <lineage>
        <taxon>Eukaryota</taxon>
        <taxon>Sar</taxon>
        <taxon>Stramenopiles</taxon>
        <taxon>Ochrophyta</taxon>
        <taxon>Pelagophyceae</taxon>
        <taxon>Pelagomonadales</taxon>
        <taxon>Pelagomonadaceae</taxon>
        <taxon>Pelagomonas</taxon>
    </lineage>
</organism>
<proteinExistence type="predicted"/>
<dbReference type="GO" id="GO:0005524">
    <property type="term" value="F:ATP binding"/>
    <property type="evidence" value="ECO:0007669"/>
    <property type="project" value="UniProtKB-KW"/>
</dbReference>
<evidence type="ECO:0000256" key="4">
    <source>
        <dbReference type="ARBA" id="ARBA00022840"/>
    </source>
</evidence>
<evidence type="ECO:0000256" key="5">
    <source>
        <dbReference type="SAM" id="Coils"/>
    </source>
</evidence>
<reference evidence="9" key="1">
    <citation type="submission" date="2021-11" db="EMBL/GenBank/DDBJ databases">
        <authorList>
            <consortium name="Genoscope - CEA"/>
            <person name="William W."/>
        </authorList>
    </citation>
    <scope>NUCLEOTIDE SEQUENCE</scope>
</reference>
<dbReference type="OrthoDB" id="2423195at2759"/>
<dbReference type="Gene3D" id="3.40.50.300">
    <property type="entry name" value="P-loop containing nucleotide triphosphate hydrolases"/>
    <property type="match status" value="3"/>
</dbReference>
<keyword evidence="4" id="KW-0067">ATP-binding</keyword>